<dbReference type="PANTHER" id="PTHR42852">
    <property type="entry name" value="THIOL:DISULFIDE INTERCHANGE PROTEIN DSBE"/>
    <property type="match status" value="1"/>
</dbReference>
<dbReference type="Proteomes" id="UP001176891">
    <property type="component" value="Unassembled WGS sequence"/>
</dbReference>
<dbReference type="InterPro" id="IPR000866">
    <property type="entry name" value="AhpC/TSA"/>
</dbReference>
<name>A0ABT8X0T4_9FLAO</name>
<dbReference type="PROSITE" id="PS51352">
    <property type="entry name" value="THIOREDOXIN_2"/>
    <property type="match status" value="1"/>
</dbReference>
<sequence>MLLFSFKSNAQQEYLKIGDKAPPINVHSWLKNKPITEFQRGKAYIVEFGATWCRGCTEMIPYLTHFSDKYSEELEVMGVFVKETNMIPETVPNKKPKYIDRVNQYIERQGDRMQYSVAVDGPEKYMENYWINASGFSGLPKTFIIDKEGYIAAMGIMQPKTIDSIISQITLDKYNRETVMKKASKVQAMPFDSNKLLYLDNNGGENPHFEFRSVLAKSKGEIIAGNIPYVTSNVWMSEDNESLKGRVQAINVPLEQLYYLAYADTLRNVMNTRLYGTNKYFDTIVNPYRKSSYGKYWQKPILEVTDKSLFIWDKNNYNSPKNKWHYSLKVPKEKNTARFLQKVMRSDLRNYFGYDVTVETREMPCWYLKAEFGAAQNLKTKTPGRDYESTSISKTSYKFTNAEIRDILSRFYFSYHNNKKSNPEMYMVPFIDATAITTEIDYDITSEEFQNFKKDFNSAKAYIKRFGLYLEKGTKTMKVVVIRDPKELDK</sequence>
<proteinExistence type="predicted"/>
<feature type="domain" description="Thioredoxin" evidence="1">
    <location>
        <begin position="15"/>
        <end position="185"/>
    </location>
</feature>
<dbReference type="PANTHER" id="PTHR42852:SF18">
    <property type="entry name" value="CHROMOSOME UNDETERMINED SCAFFOLD_47, WHOLE GENOME SHOTGUN SEQUENCE"/>
    <property type="match status" value="1"/>
</dbReference>
<evidence type="ECO:0000259" key="1">
    <source>
        <dbReference type="PROSITE" id="PS51352"/>
    </source>
</evidence>
<comment type="caution">
    <text evidence="2">The sequence shown here is derived from an EMBL/GenBank/DDBJ whole genome shotgun (WGS) entry which is preliminary data.</text>
</comment>
<dbReference type="InterPro" id="IPR036249">
    <property type="entry name" value="Thioredoxin-like_sf"/>
</dbReference>
<evidence type="ECO:0000313" key="2">
    <source>
        <dbReference type="EMBL" id="MDO5987530.1"/>
    </source>
</evidence>
<keyword evidence="3" id="KW-1185">Reference proteome</keyword>
<evidence type="ECO:0000313" key="3">
    <source>
        <dbReference type="Proteomes" id="UP001176891"/>
    </source>
</evidence>
<dbReference type="SUPFAM" id="SSF52833">
    <property type="entry name" value="Thioredoxin-like"/>
    <property type="match status" value="1"/>
</dbReference>
<protein>
    <submittedName>
        <fullName evidence="2">TlpA disulfide reductase family protein</fullName>
    </submittedName>
</protein>
<accession>A0ABT8X0T4</accession>
<dbReference type="EMBL" id="JAUOEM010000003">
    <property type="protein sequence ID" value="MDO5987530.1"/>
    <property type="molecule type" value="Genomic_DNA"/>
</dbReference>
<reference evidence="2" key="1">
    <citation type="submission" date="2023-07" db="EMBL/GenBank/DDBJ databases">
        <title>Two novel species in the genus Flavivirga.</title>
        <authorList>
            <person name="Kwon K."/>
        </authorList>
    </citation>
    <scope>NUCLEOTIDE SEQUENCE</scope>
    <source>
        <strain evidence="2">KACC 14157</strain>
    </source>
</reference>
<dbReference type="Gene3D" id="3.40.30.10">
    <property type="entry name" value="Glutaredoxin"/>
    <property type="match status" value="1"/>
</dbReference>
<dbReference type="InterPro" id="IPR050553">
    <property type="entry name" value="Thioredoxin_ResA/DsbE_sf"/>
</dbReference>
<dbReference type="InterPro" id="IPR013766">
    <property type="entry name" value="Thioredoxin_domain"/>
</dbReference>
<dbReference type="RefSeq" id="WP_303282092.1">
    <property type="nucleotide sequence ID" value="NZ_BAABCZ010000010.1"/>
</dbReference>
<organism evidence="2 3">
    <name type="scientific">Flavivirga amylovorans</name>
    <dbReference type="NCBI Taxonomy" id="870486"/>
    <lineage>
        <taxon>Bacteria</taxon>
        <taxon>Pseudomonadati</taxon>
        <taxon>Bacteroidota</taxon>
        <taxon>Flavobacteriia</taxon>
        <taxon>Flavobacteriales</taxon>
        <taxon>Flavobacteriaceae</taxon>
        <taxon>Flavivirga</taxon>
    </lineage>
</organism>
<dbReference type="Pfam" id="PF00578">
    <property type="entry name" value="AhpC-TSA"/>
    <property type="match status" value="1"/>
</dbReference>
<dbReference type="CDD" id="cd02966">
    <property type="entry name" value="TlpA_like_family"/>
    <property type="match status" value="1"/>
</dbReference>
<gene>
    <name evidence="2" type="ORF">Q4Q39_08990</name>
</gene>